<name>A0A3P7LX75_STRVU</name>
<dbReference type="OrthoDB" id="5877246at2759"/>
<feature type="region of interest" description="Disordered" evidence="1">
    <location>
        <begin position="40"/>
        <end position="60"/>
    </location>
</feature>
<protein>
    <submittedName>
        <fullName evidence="2">Uncharacterized protein</fullName>
    </submittedName>
</protein>
<dbReference type="EMBL" id="UYYB01124712">
    <property type="protein sequence ID" value="VDM83698.1"/>
    <property type="molecule type" value="Genomic_DNA"/>
</dbReference>
<gene>
    <name evidence="2" type="ORF">SVUK_LOCUS18696</name>
</gene>
<evidence type="ECO:0000256" key="1">
    <source>
        <dbReference type="SAM" id="MobiDB-lite"/>
    </source>
</evidence>
<feature type="non-terminal residue" evidence="2">
    <location>
        <position position="1"/>
    </location>
</feature>
<dbReference type="Proteomes" id="UP000270094">
    <property type="component" value="Unassembled WGS sequence"/>
</dbReference>
<sequence>EGCGFHLAVAWNKKKDALGLKKYLKGARRDRQVLRWWNTVKGAQQPEEPPPQTSSQSRRRRCGYDLNAPRFVASVEPNFSGISYNASIRRWQSFYAASGVATPMPRHNS</sequence>
<proteinExistence type="predicted"/>
<evidence type="ECO:0000313" key="3">
    <source>
        <dbReference type="Proteomes" id="UP000270094"/>
    </source>
</evidence>
<evidence type="ECO:0000313" key="2">
    <source>
        <dbReference type="EMBL" id="VDM83698.1"/>
    </source>
</evidence>
<organism evidence="2 3">
    <name type="scientific">Strongylus vulgaris</name>
    <name type="common">Blood worm</name>
    <dbReference type="NCBI Taxonomy" id="40348"/>
    <lineage>
        <taxon>Eukaryota</taxon>
        <taxon>Metazoa</taxon>
        <taxon>Ecdysozoa</taxon>
        <taxon>Nematoda</taxon>
        <taxon>Chromadorea</taxon>
        <taxon>Rhabditida</taxon>
        <taxon>Rhabditina</taxon>
        <taxon>Rhabditomorpha</taxon>
        <taxon>Strongyloidea</taxon>
        <taxon>Strongylidae</taxon>
        <taxon>Strongylus</taxon>
    </lineage>
</organism>
<dbReference type="AlphaFoldDB" id="A0A3P7LX75"/>
<accession>A0A3P7LX75</accession>
<keyword evidence="3" id="KW-1185">Reference proteome</keyword>
<reference evidence="2 3" key="1">
    <citation type="submission" date="2018-11" db="EMBL/GenBank/DDBJ databases">
        <authorList>
            <consortium name="Pathogen Informatics"/>
        </authorList>
    </citation>
    <scope>NUCLEOTIDE SEQUENCE [LARGE SCALE GENOMIC DNA]</scope>
</reference>